<gene>
    <name evidence="10" type="ORF">HNR72_005811</name>
</gene>
<evidence type="ECO:0000256" key="7">
    <source>
        <dbReference type="PROSITE-ProRule" id="PRU01091"/>
    </source>
</evidence>
<evidence type="ECO:0000256" key="3">
    <source>
        <dbReference type="ARBA" id="ARBA00023015"/>
    </source>
</evidence>
<keyword evidence="4 7" id="KW-0238">DNA-binding</keyword>
<comment type="similarity">
    <text evidence="1">Belongs to the AfsR/DnrI/RedD regulatory family.</text>
</comment>
<evidence type="ECO:0000313" key="10">
    <source>
        <dbReference type="EMBL" id="MBB5814783.1"/>
    </source>
</evidence>
<dbReference type="InterPro" id="IPR005158">
    <property type="entry name" value="BTAD"/>
</dbReference>
<keyword evidence="2" id="KW-0902">Two-component regulatory system</keyword>
<feature type="repeat" description="TPR" evidence="6">
    <location>
        <begin position="845"/>
        <end position="878"/>
    </location>
</feature>
<dbReference type="Pfam" id="PF03704">
    <property type="entry name" value="BTAD"/>
    <property type="match status" value="1"/>
</dbReference>
<feature type="region of interest" description="Disordered" evidence="8">
    <location>
        <begin position="257"/>
        <end position="355"/>
    </location>
</feature>
<dbReference type="InterPro" id="IPR011717">
    <property type="entry name" value="TPR-4"/>
</dbReference>
<reference evidence="10 11" key="1">
    <citation type="submission" date="2020-08" db="EMBL/GenBank/DDBJ databases">
        <title>Sequencing the genomes of 1000 actinobacteria strains.</title>
        <authorList>
            <person name="Klenk H.-P."/>
        </authorList>
    </citation>
    <scope>NUCLEOTIDE SEQUENCE [LARGE SCALE GENOMIC DNA]</scope>
    <source>
        <strain evidence="10 11">DSM 40129</strain>
    </source>
</reference>
<dbReference type="InterPro" id="IPR001867">
    <property type="entry name" value="OmpR/PhoB-type_DNA-bd"/>
</dbReference>
<comment type="caution">
    <text evidence="10">The sequence shown here is derived from an EMBL/GenBank/DDBJ whole genome shotgun (WGS) entry which is preliminary data.</text>
</comment>
<dbReference type="Gene3D" id="3.40.50.300">
    <property type="entry name" value="P-loop containing nucleotide triphosphate hydrolases"/>
    <property type="match status" value="1"/>
</dbReference>
<dbReference type="CDD" id="cd15831">
    <property type="entry name" value="BTAD"/>
    <property type="match status" value="1"/>
</dbReference>
<dbReference type="GeneID" id="93842235"/>
<dbReference type="InterPro" id="IPR016032">
    <property type="entry name" value="Sig_transdc_resp-reg_C-effctor"/>
</dbReference>
<feature type="compositionally biased region" description="Low complexity" evidence="8">
    <location>
        <begin position="284"/>
        <end position="332"/>
    </location>
</feature>
<dbReference type="SUPFAM" id="SSF52540">
    <property type="entry name" value="P-loop containing nucleoside triphosphate hydrolases"/>
    <property type="match status" value="1"/>
</dbReference>
<feature type="region of interest" description="Disordered" evidence="8">
    <location>
        <begin position="1006"/>
        <end position="1031"/>
    </location>
</feature>
<evidence type="ECO:0000256" key="2">
    <source>
        <dbReference type="ARBA" id="ARBA00023012"/>
    </source>
</evidence>
<dbReference type="GO" id="GO:0003677">
    <property type="term" value="F:DNA binding"/>
    <property type="evidence" value="ECO:0007669"/>
    <property type="project" value="UniProtKB-UniRule"/>
</dbReference>
<protein>
    <submittedName>
        <fullName evidence="10">DNA-binding SARP family transcriptional activator/predicted negative regulator of RcsB-dependent stress response</fullName>
    </submittedName>
</protein>
<dbReference type="Pfam" id="PF00931">
    <property type="entry name" value="NB-ARC"/>
    <property type="match status" value="1"/>
</dbReference>
<accession>A0AA89U0L3</accession>
<feature type="compositionally biased region" description="Pro residues" evidence="8">
    <location>
        <begin position="259"/>
        <end position="269"/>
    </location>
</feature>
<dbReference type="SMART" id="SM00028">
    <property type="entry name" value="TPR"/>
    <property type="match status" value="5"/>
</dbReference>
<dbReference type="CDD" id="cd00383">
    <property type="entry name" value="trans_reg_C"/>
    <property type="match status" value="1"/>
</dbReference>
<evidence type="ECO:0000256" key="5">
    <source>
        <dbReference type="ARBA" id="ARBA00023163"/>
    </source>
</evidence>
<dbReference type="SUPFAM" id="SSF48452">
    <property type="entry name" value="TPR-like"/>
    <property type="match status" value="2"/>
</dbReference>
<dbReference type="SMART" id="SM01043">
    <property type="entry name" value="BTAD"/>
    <property type="match status" value="1"/>
</dbReference>
<dbReference type="SMART" id="SM00862">
    <property type="entry name" value="Trans_reg_C"/>
    <property type="match status" value="1"/>
</dbReference>
<dbReference type="GO" id="GO:0042802">
    <property type="term" value="F:identical protein binding"/>
    <property type="evidence" value="ECO:0007669"/>
    <property type="project" value="InterPro"/>
</dbReference>
<dbReference type="GO" id="GO:0000160">
    <property type="term" value="P:phosphorelay signal transduction system"/>
    <property type="evidence" value="ECO:0007669"/>
    <property type="project" value="UniProtKB-KW"/>
</dbReference>
<dbReference type="SUPFAM" id="SSF46894">
    <property type="entry name" value="C-terminal effector domain of the bipartite response regulators"/>
    <property type="match status" value="1"/>
</dbReference>
<dbReference type="GO" id="GO:0043531">
    <property type="term" value="F:ADP binding"/>
    <property type="evidence" value="ECO:0007669"/>
    <property type="project" value="InterPro"/>
</dbReference>
<keyword evidence="6" id="KW-0802">TPR repeat</keyword>
<dbReference type="EMBL" id="JACHLX010000001">
    <property type="protein sequence ID" value="MBB5814783.1"/>
    <property type="molecule type" value="Genomic_DNA"/>
</dbReference>
<evidence type="ECO:0000256" key="8">
    <source>
        <dbReference type="SAM" id="MobiDB-lite"/>
    </source>
</evidence>
<dbReference type="Pfam" id="PF07721">
    <property type="entry name" value="TPR_4"/>
    <property type="match status" value="1"/>
</dbReference>
<dbReference type="PRINTS" id="PR00364">
    <property type="entry name" value="DISEASERSIST"/>
</dbReference>
<dbReference type="Pfam" id="PF13424">
    <property type="entry name" value="TPR_12"/>
    <property type="match status" value="2"/>
</dbReference>
<dbReference type="PANTHER" id="PTHR35807:SF1">
    <property type="entry name" value="TRANSCRIPTIONAL REGULATOR REDD"/>
    <property type="match status" value="1"/>
</dbReference>
<evidence type="ECO:0000256" key="6">
    <source>
        <dbReference type="PROSITE-ProRule" id="PRU00339"/>
    </source>
</evidence>
<dbReference type="PROSITE" id="PS51755">
    <property type="entry name" value="OMPR_PHOB"/>
    <property type="match status" value="1"/>
</dbReference>
<evidence type="ECO:0000313" key="11">
    <source>
        <dbReference type="Proteomes" id="UP000579531"/>
    </source>
</evidence>
<dbReference type="PROSITE" id="PS50005">
    <property type="entry name" value="TPR"/>
    <property type="match status" value="2"/>
</dbReference>
<dbReference type="AlphaFoldDB" id="A0AA89U0L3"/>
<dbReference type="InterPro" id="IPR051677">
    <property type="entry name" value="AfsR-DnrI-RedD_regulator"/>
</dbReference>
<keyword evidence="3" id="KW-0805">Transcription regulation</keyword>
<dbReference type="Proteomes" id="UP000579531">
    <property type="component" value="Unassembled WGS sequence"/>
</dbReference>
<sequence length="1031" mass="110215">MDNVNTFRFAVLGPVRAWRGERELDIGSPQQRVVLAALLLRRGRPLPLGELIDAVWGEEPPAAAVSVLRTYVSRLRKVLEPDRRPAEQPRALVSVGDGYLLRVPDDGLDLAVFQRRVAEAKEARAAGDVSGAADLLRAALDGWRGAALTGVPGPLAETARSWLDEEWLAALEARLDADIELGRHHEVIAELFPLTAGHPLREELCRLLMLALYRSGRQAEALAAYRGTRAALVAELGVEPGLSLQDLHDRILAADPALMPHPAPSPAPAVPGQARPSVRAARSGAAPEDGTTADGATAGGATPADGATAGGATPADGATAGGVTPDDAARPGPGDPHGSPFQPARPAQLPADLPTFAGRDTELGLIGDLLPRDGSPPSTVVISAIGGMGGIGKSTLAVHWAHRVAGRFPGGQLYVNLRGFDPTGSALTPDEAVRGFLDALGVPPMRIPAGLDAQVALYRSLLARRRVLILLDNARDTEQVRPLLPGSPGCLVIVTSRNRLTGLVAGEGAHPLTLDQLSPAEAHDLLARRLGSGRLAAEPRAADEIIARCARLPLALAIVAAHACAHPGFPLSAIADEVNESHGSLDAFTGGDDITTDVRAVFSWSYKALSAPAARLFRLLGLHAGPDISAPAAAALAGLAPREARGLLAELTRAHLLTEHFPGRYTLHDLLRVYAAERVRVEETPQERDLALQRLLTWYLHTADAAYPHITPTRRRIPLEPRPEDCRPLEFTTHERALDWCETERPNLIVAVHQAAQAGHTGTAWRLPAVLWGFFYLRSHVHDWLDTTRTGLAAARGAGDREGQAQGLSDTAAALRNAGRFDEAVEHLHQALALSRELGDRVARASVIANLGDAYLHAGRLREAVEYARRGLALDRIAGNVWGEGIALSNLGDAYQRLGRYDEALDCLGRALVVLRDGGNRWVEGVTLDILGTIHHRLGRHGESVGHYRRALATHRDIGNRWGEGHTLGHLGDVHLDGGEPEAARASWRHALAIFAEFGHPDAEQVRERLDRLPDGPADARAREAEPRRTA</sequence>
<name>A0AA89U0L3_STRCU</name>
<dbReference type="RefSeq" id="WP_311241100.1">
    <property type="nucleotide sequence ID" value="NZ_BAABFE010000003.1"/>
</dbReference>
<feature type="domain" description="OmpR/PhoB-type" evidence="9">
    <location>
        <begin position="1"/>
        <end position="103"/>
    </location>
</feature>
<evidence type="ECO:0000259" key="9">
    <source>
        <dbReference type="PROSITE" id="PS51755"/>
    </source>
</evidence>
<dbReference type="InterPro" id="IPR019734">
    <property type="entry name" value="TPR_rpt"/>
</dbReference>
<dbReference type="PANTHER" id="PTHR35807">
    <property type="entry name" value="TRANSCRIPTIONAL REGULATOR REDD-RELATED"/>
    <property type="match status" value="1"/>
</dbReference>
<keyword evidence="11" id="KW-1185">Reference proteome</keyword>
<dbReference type="Gene3D" id="1.10.10.10">
    <property type="entry name" value="Winged helix-like DNA-binding domain superfamily/Winged helix DNA-binding domain"/>
    <property type="match status" value="1"/>
</dbReference>
<dbReference type="InterPro" id="IPR002182">
    <property type="entry name" value="NB-ARC"/>
</dbReference>
<evidence type="ECO:0000256" key="4">
    <source>
        <dbReference type="ARBA" id="ARBA00023125"/>
    </source>
</evidence>
<evidence type="ECO:0000256" key="1">
    <source>
        <dbReference type="ARBA" id="ARBA00005820"/>
    </source>
</evidence>
<proteinExistence type="inferred from homology"/>
<dbReference type="InterPro" id="IPR036388">
    <property type="entry name" value="WH-like_DNA-bd_sf"/>
</dbReference>
<dbReference type="InterPro" id="IPR011990">
    <property type="entry name" value="TPR-like_helical_dom_sf"/>
</dbReference>
<keyword evidence="5" id="KW-0804">Transcription</keyword>
<organism evidence="10 11">
    <name type="scientific">Streptomyces collinus</name>
    <dbReference type="NCBI Taxonomy" id="42684"/>
    <lineage>
        <taxon>Bacteria</taxon>
        <taxon>Bacillati</taxon>
        <taxon>Actinomycetota</taxon>
        <taxon>Actinomycetes</taxon>
        <taxon>Kitasatosporales</taxon>
        <taxon>Streptomycetaceae</taxon>
        <taxon>Streptomyces</taxon>
    </lineage>
</organism>
<dbReference type="InterPro" id="IPR027417">
    <property type="entry name" value="P-loop_NTPase"/>
</dbReference>
<dbReference type="GO" id="GO:0006355">
    <property type="term" value="P:regulation of DNA-templated transcription"/>
    <property type="evidence" value="ECO:0007669"/>
    <property type="project" value="InterPro"/>
</dbReference>
<feature type="repeat" description="TPR" evidence="6">
    <location>
        <begin position="885"/>
        <end position="918"/>
    </location>
</feature>
<feature type="DNA-binding region" description="OmpR/PhoB-type" evidence="7">
    <location>
        <begin position="1"/>
        <end position="103"/>
    </location>
</feature>
<dbReference type="Pfam" id="PF00486">
    <property type="entry name" value="Trans_reg_C"/>
    <property type="match status" value="1"/>
</dbReference>
<dbReference type="Gene3D" id="1.25.40.10">
    <property type="entry name" value="Tetratricopeptide repeat domain"/>
    <property type="match status" value="2"/>
</dbReference>